<dbReference type="InterPro" id="IPR021320">
    <property type="entry name" value="DUF2905"/>
</dbReference>
<evidence type="ECO:0008006" key="4">
    <source>
        <dbReference type="Google" id="ProtNLM"/>
    </source>
</evidence>
<dbReference type="Proteomes" id="UP000030832">
    <property type="component" value="Unassembled WGS sequence"/>
</dbReference>
<dbReference type="PANTHER" id="PTHR36443">
    <property type="entry name" value="BSR5223 PROTEIN"/>
    <property type="match status" value="1"/>
</dbReference>
<accession>A0A0B0IL29</accession>
<protein>
    <recommendedName>
        <fullName evidence="4">DUF2905 domain-containing protein</fullName>
    </recommendedName>
</protein>
<name>A0A0B0IL29_9BACI</name>
<dbReference type="RefSeq" id="WP_034625235.1">
    <property type="nucleotide sequence ID" value="NZ_JRJU01000001.1"/>
</dbReference>
<comment type="caution">
    <text evidence="2">The sequence shown here is derived from an EMBL/GenBank/DDBJ whole genome shotgun (WGS) entry which is preliminary data.</text>
</comment>
<gene>
    <name evidence="2" type="ORF">LQ50_01570</name>
</gene>
<evidence type="ECO:0000256" key="1">
    <source>
        <dbReference type="SAM" id="Phobius"/>
    </source>
</evidence>
<sequence length="72" mass="8128">MNTFPKVLITIGVLCIVIGGLWMLIGRFIPIGKLPGDILIRRENSTFYFPIMTSIVISVVLSLLFFIVGRFR</sequence>
<reference evidence="2 3" key="1">
    <citation type="submission" date="2014-09" db="EMBL/GenBank/DDBJ databases">
        <title>Genome sequencing and annotation of Bacillus Okhensis strain Kh10-101T.</title>
        <authorList>
            <person name="Prakash J.S."/>
        </authorList>
    </citation>
    <scope>NUCLEOTIDE SEQUENCE [LARGE SCALE GENOMIC DNA]</scope>
    <source>
        <strain evidence="3">Kh10-101T</strain>
    </source>
</reference>
<keyword evidence="3" id="KW-1185">Reference proteome</keyword>
<dbReference type="eggNOG" id="ENOG5032YVX">
    <property type="taxonomic scope" value="Bacteria"/>
</dbReference>
<organism evidence="2 3">
    <name type="scientific">Halalkalibacter okhensis</name>
    <dbReference type="NCBI Taxonomy" id="333138"/>
    <lineage>
        <taxon>Bacteria</taxon>
        <taxon>Bacillati</taxon>
        <taxon>Bacillota</taxon>
        <taxon>Bacilli</taxon>
        <taxon>Bacillales</taxon>
        <taxon>Bacillaceae</taxon>
        <taxon>Halalkalibacter</taxon>
    </lineage>
</organism>
<dbReference type="OrthoDB" id="9811610at2"/>
<evidence type="ECO:0000313" key="3">
    <source>
        <dbReference type="Proteomes" id="UP000030832"/>
    </source>
</evidence>
<dbReference type="STRING" id="333138.LQ50_01570"/>
<dbReference type="PANTHER" id="PTHR36443:SF1">
    <property type="entry name" value="BSR5223 PROTEIN"/>
    <property type="match status" value="1"/>
</dbReference>
<feature type="transmembrane region" description="Helical" evidence="1">
    <location>
        <begin position="45"/>
        <end position="68"/>
    </location>
</feature>
<proteinExistence type="predicted"/>
<feature type="transmembrane region" description="Helical" evidence="1">
    <location>
        <begin position="7"/>
        <end position="25"/>
    </location>
</feature>
<dbReference type="Pfam" id="PF11146">
    <property type="entry name" value="DUF2905"/>
    <property type="match status" value="1"/>
</dbReference>
<keyword evidence="1" id="KW-0812">Transmembrane</keyword>
<evidence type="ECO:0000313" key="2">
    <source>
        <dbReference type="EMBL" id="KHF42005.1"/>
    </source>
</evidence>
<keyword evidence="1" id="KW-0472">Membrane</keyword>
<dbReference type="EMBL" id="JRJU01000001">
    <property type="protein sequence ID" value="KHF42005.1"/>
    <property type="molecule type" value="Genomic_DNA"/>
</dbReference>
<dbReference type="AlphaFoldDB" id="A0A0B0IL29"/>
<keyword evidence="1" id="KW-1133">Transmembrane helix</keyword>